<dbReference type="RefSeq" id="WP_161797967.1">
    <property type="nucleotide sequence ID" value="NZ_CP059733.1"/>
</dbReference>
<accession>A0AAE9Z8J8</accession>
<proteinExistence type="predicted"/>
<evidence type="ECO:0000256" key="1">
    <source>
        <dbReference type="SAM" id="MobiDB-lite"/>
    </source>
</evidence>
<name>A0AAE9Z8J8_9GAMM</name>
<dbReference type="Pfam" id="PF07238">
    <property type="entry name" value="PilZ"/>
    <property type="match status" value="2"/>
</dbReference>
<evidence type="ECO:0000313" key="3">
    <source>
        <dbReference type="EMBL" id="WDE08014.1"/>
    </source>
</evidence>
<gene>
    <name evidence="3" type="ORF">SG34_014625</name>
</gene>
<feature type="domain" description="PilZ" evidence="2">
    <location>
        <begin position="147"/>
        <end position="226"/>
    </location>
</feature>
<dbReference type="Proteomes" id="UP000032352">
    <property type="component" value="Chromosome"/>
</dbReference>
<sequence>MLQTNNKKYDAKLINALIPITCKNKLESTLISLTPKENKSTRFLIKMELARLKTACVRAIDLRRKTKEPCEDYVFADITHFLDQKSVSIFEYLVRQYGGEYTVGVYEAVIAAATDPSSANVLQELEQASQNFERFDVEHLYFGDYRTRNEDRIHFRSEVLLAIDEQEFATFTADISTVGIRLLLPPDAKLAKGQEFKIRFTEIAKNYVGEILEKFVNYKAVSIDSNDEKTWVRAVRTSSNPKLDDFLSTFIKSQKVFNRVDASDLEPVLLNKGYEKLYMPKSSALPLFFNGQGQLSYILSSERNKNMLDYWHNQNKQNILPFALTPRRIKALLQQNKSGITASLYAFTLVKQGSRLYFVATEQELLQTGLLTAFIALGLKYKSLRLFKLQLAIVSSRYDQLGLEADGLAPIARERLEQLRFCGAITDITYEEMLEDYQAKSLNANTQDLQQLRRFMVAGQSGATDIIPVKFISKRKEARYDYKMQLRVIKNDSRYIGYSKNVSVRGLQVELESAITAKSGDLLTIELPGKTPEEGSSRPFAIVAINESKTILHLKSASLEHNIDNQNFFHLLKDYVDKQVDKTPTKNKGLSEGLCRLYTKHGQLNLVFLSKQKSRYHASRLATHRNKSALNQLLSVCSAKNTGKNKPLAKKAPKPAEAGKKKAPEPLPSQSNTDFNLYPILNSPLSDIMQSSKFKCLSHKHMPLTARLFIFVDNRNKDEIKIISKFSSELTSPKLREIFLSNARARGEVYVLQLELLKTPEVDCQFIDNRIAGLKTYSRYRIDGIKEELGKVEGVLNIVDVTAETLQRMDLKARTKAAASPEKAN</sequence>
<feature type="region of interest" description="Disordered" evidence="1">
    <location>
        <begin position="642"/>
        <end position="671"/>
    </location>
</feature>
<organism evidence="3 4">
    <name type="scientific">Thalassomonas viridans</name>
    <dbReference type="NCBI Taxonomy" id="137584"/>
    <lineage>
        <taxon>Bacteria</taxon>
        <taxon>Pseudomonadati</taxon>
        <taxon>Pseudomonadota</taxon>
        <taxon>Gammaproteobacteria</taxon>
        <taxon>Alteromonadales</taxon>
        <taxon>Colwelliaceae</taxon>
        <taxon>Thalassomonas</taxon>
    </lineage>
</organism>
<protein>
    <submittedName>
        <fullName evidence="3">PilZ domain-containing protein</fullName>
    </submittedName>
</protein>
<reference evidence="3 4" key="2">
    <citation type="journal article" date="2022" name="Mar. Drugs">
        <title>Bioassay-Guided Fractionation Leads to the Detection of Cholic Acid Generated by the Rare Thalassomonas sp.</title>
        <authorList>
            <person name="Pheiffer F."/>
            <person name="Schneider Y.K."/>
            <person name="Hansen E.H."/>
            <person name="Andersen J.H."/>
            <person name="Isaksson J."/>
            <person name="Busche T."/>
            <person name="R C."/>
            <person name="Kalinowski J."/>
            <person name="Zyl L.V."/>
            <person name="Trindade M."/>
        </authorList>
    </citation>
    <scope>NUCLEOTIDE SEQUENCE [LARGE SCALE GENOMIC DNA]</scope>
    <source>
        <strain evidence="3 4">XOM25</strain>
    </source>
</reference>
<dbReference type="InterPro" id="IPR009875">
    <property type="entry name" value="PilZ_domain"/>
</dbReference>
<evidence type="ECO:0000259" key="2">
    <source>
        <dbReference type="Pfam" id="PF07238"/>
    </source>
</evidence>
<dbReference type="AlphaFoldDB" id="A0AAE9Z8J8"/>
<dbReference type="EMBL" id="CP059733">
    <property type="protein sequence ID" value="WDE08014.1"/>
    <property type="molecule type" value="Genomic_DNA"/>
</dbReference>
<reference evidence="3 4" key="1">
    <citation type="journal article" date="2015" name="Genome Announc.">
        <title>Draft Genome Sequences of Marine Isolates of Thalassomonas viridans and Thalassomonas actiniarum.</title>
        <authorList>
            <person name="Olonade I."/>
            <person name="van Zyl L.J."/>
            <person name="Trindade M."/>
        </authorList>
    </citation>
    <scope>NUCLEOTIDE SEQUENCE [LARGE SCALE GENOMIC DNA]</scope>
    <source>
        <strain evidence="3 4">XOM25</strain>
    </source>
</reference>
<evidence type="ECO:0000313" key="4">
    <source>
        <dbReference type="Proteomes" id="UP000032352"/>
    </source>
</evidence>
<keyword evidence="4" id="KW-1185">Reference proteome</keyword>
<feature type="domain" description="PilZ" evidence="2">
    <location>
        <begin position="474"/>
        <end position="575"/>
    </location>
</feature>
<dbReference type="GO" id="GO:0035438">
    <property type="term" value="F:cyclic-di-GMP binding"/>
    <property type="evidence" value="ECO:0007669"/>
    <property type="project" value="InterPro"/>
</dbReference>
<dbReference type="KEGG" id="tvd:SG34_014625"/>